<organism evidence="1 2">
    <name type="scientific">Melia azedarach</name>
    <name type="common">Chinaberry tree</name>
    <dbReference type="NCBI Taxonomy" id="155640"/>
    <lineage>
        <taxon>Eukaryota</taxon>
        <taxon>Viridiplantae</taxon>
        <taxon>Streptophyta</taxon>
        <taxon>Embryophyta</taxon>
        <taxon>Tracheophyta</taxon>
        <taxon>Spermatophyta</taxon>
        <taxon>Magnoliopsida</taxon>
        <taxon>eudicotyledons</taxon>
        <taxon>Gunneridae</taxon>
        <taxon>Pentapetalae</taxon>
        <taxon>rosids</taxon>
        <taxon>malvids</taxon>
        <taxon>Sapindales</taxon>
        <taxon>Meliaceae</taxon>
        <taxon>Melia</taxon>
    </lineage>
</organism>
<gene>
    <name evidence="1" type="ORF">OWV82_003401</name>
</gene>
<name>A0ACC1YLU1_MELAZ</name>
<protein>
    <submittedName>
        <fullName evidence="1">Benzyl alcohol O-benzoyltransferase</fullName>
    </submittedName>
</protein>
<reference evidence="1 2" key="1">
    <citation type="journal article" date="2023" name="Science">
        <title>Complex scaffold remodeling in plant triterpene biosynthesis.</title>
        <authorList>
            <person name="De La Pena R."/>
            <person name="Hodgson H."/>
            <person name="Liu J.C."/>
            <person name="Stephenson M.J."/>
            <person name="Martin A.C."/>
            <person name="Owen C."/>
            <person name="Harkess A."/>
            <person name="Leebens-Mack J."/>
            <person name="Jimenez L.E."/>
            <person name="Osbourn A."/>
            <person name="Sattely E.S."/>
        </authorList>
    </citation>
    <scope>NUCLEOTIDE SEQUENCE [LARGE SCALE GENOMIC DNA]</scope>
    <source>
        <strain evidence="2">cv. JPN11</strain>
        <tissue evidence="1">Leaf</tissue>
    </source>
</reference>
<evidence type="ECO:0000313" key="2">
    <source>
        <dbReference type="Proteomes" id="UP001164539"/>
    </source>
</evidence>
<keyword evidence="2" id="KW-1185">Reference proteome</keyword>
<proteinExistence type="predicted"/>
<comment type="caution">
    <text evidence="1">The sequence shown here is derived from an EMBL/GenBank/DDBJ whole genome shotgun (WGS) entry which is preliminary data.</text>
</comment>
<evidence type="ECO:0000313" key="1">
    <source>
        <dbReference type="EMBL" id="KAJ4724407.1"/>
    </source>
</evidence>
<accession>A0ACC1YLU1</accession>
<dbReference type="Proteomes" id="UP001164539">
    <property type="component" value="Chromosome 2"/>
</dbReference>
<sequence>MANCFPQVFSVTRKPHELIIPARSTPREMKNLSDIDDQESLRFHVPALYFYENNPEPSMKGKDPVKVIKEAVSRALVFYYPLAGRLREGPDRKLTVDCNAEGVLFIEAEANFKLEQLGNAIQPPCPYLDELLYNVPGSDGILGCPLLLIQVRIYLSKVTRLTCGGFIVGLRFNHTIWDGFGLMQFLKTIEEMARGEHSPSVFPVWQRELLNARSPPQITCIHHEYEVTNNNQVPEVFTTTNPNNMIHKSFYFGPKDIKSLRQQLPLYLRNCSTFELLAAFIWRCRTIALKLDPEETVRFSCPVNVRGKSYNMYLPTGYYGNAMAFPAVCSKAEVLCRNPLEYAVKLVKKAKAKVNEEYIRSVADLMVIKGRLAKFPTKANFIISDLTKVGLREVDLGWGKPVHGGVASAISFISFFLRYIKEDGESGTLIPILLPPSNMERFEEEMKRMNQESTMKDLCNNKKTQIFCKL</sequence>
<dbReference type="EMBL" id="CM051395">
    <property type="protein sequence ID" value="KAJ4724407.1"/>
    <property type="molecule type" value="Genomic_DNA"/>
</dbReference>